<dbReference type="Proteomes" id="UP000499080">
    <property type="component" value="Unassembled WGS sequence"/>
</dbReference>
<comment type="caution">
    <text evidence="2">The sequence shown here is derived from an EMBL/GenBank/DDBJ whole genome shotgun (WGS) entry which is preliminary data.</text>
</comment>
<name>A0A4Y2PKN1_ARAVE</name>
<dbReference type="EMBL" id="BGPR01011554">
    <property type="protein sequence ID" value="GBN51864.1"/>
    <property type="molecule type" value="Genomic_DNA"/>
</dbReference>
<accession>A0A4Y2PKN1</accession>
<keyword evidence="3" id="KW-1185">Reference proteome</keyword>
<gene>
    <name evidence="2" type="ORF">AVEN_132737_1</name>
</gene>
<evidence type="ECO:0000313" key="3">
    <source>
        <dbReference type="Proteomes" id="UP000499080"/>
    </source>
</evidence>
<feature type="region of interest" description="Disordered" evidence="1">
    <location>
        <begin position="49"/>
        <end position="75"/>
    </location>
</feature>
<proteinExistence type="predicted"/>
<sequence>MDPMEASALLRRHITFEDKIRICSVRDRIPDLQSSKFEEGNCWRREMKMLSESPPTLEEKRKNEKNGARAGFKLQSSDSKEEAYWGENEIHCDNHPCTQEPKYRKWCPAGFTDLQSSDFEEKGTALEERESM</sequence>
<feature type="compositionally biased region" description="Basic and acidic residues" evidence="1">
    <location>
        <begin position="57"/>
        <end position="67"/>
    </location>
</feature>
<protein>
    <submittedName>
        <fullName evidence="2">Uncharacterized protein</fullName>
    </submittedName>
</protein>
<reference evidence="2 3" key="1">
    <citation type="journal article" date="2019" name="Sci. Rep.">
        <title>Orb-weaving spider Araneus ventricosus genome elucidates the spidroin gene catalogue.</title>
        <authorList>
            <person name="Kono N."/>
            <person name="Nakamura H."/>
            <person name="Ohtoshi R."/>
            <person name="Moran D.A.P."/>
            <person name="Shinohara A."/>
            <person name="Yoshida Y."/>
            <person name="Fujiwara M."/>
            <person name="Mori M."/>
            <person name="Tomita M."/>
            <person name="Arakawa K."/>
        </authorList>
    </citation>
    <scope>NUCLEOTIDE SEQUENCE [LARGE SCALE GENOMIC DNA]</scope>
</reference>
<evidence type="ECO:0000256" key="1">
    <source>
        <dbReference type="SAM" id="MobiDB-lite"/>
    </source>
</evidence>
<dbReference type="AlphaFoldDB" id="A0A4Y2PKN1"/>
<organism evidence="2 3">
    <name type="scientific">Araneus ventricosus</name>
    <name type="common">Orbweaver spider</name>
    <name type="synonym">Epeira ventricosa</name>
    <dbReference type="NCBI Taxonomy" id="182803"/>
    <lineage>
        <taxon>Eukaryota</taxon>
        <taxon>Metazoa</taxon>
        <taxon>Ecdysozoa</taxon>
        <taxon>Arthropoda</taxon>
        <taxon>Chelicerata</taxon>
        <taxon>Arachnida</taxon>
        <taxon>Araneae</taxon>
        <taxon>Araneomorphae</taxon>
        <taxon>Entelegynae</taxon>
        <taxon>Araneoidea</taxon>
        <taxon>Araneidae</taxon>
        <taxon>Araneus</taxon>
    </lineage>
</organism>
<evidence type="ECO:0000313" key="2">
    <source>
        <dbReference type="EMBL" id="GBN51864.1"/>
    </source>
</evidence>